<dbReference type="InterPro" id="IPR000801">
    <property type="entry name" value="Esterase-like"/>
</dbReference>
<reference evidence="4 5" key="1">
    <citation type="journal article" date="2013" name="Genome Announc.">
        <title>Draft Genome Sequence of Desulfotignum phosphitoxidans DSM 13687 Strain FiPS-3.</title>
        <authorList>
            <person name="Poehlein A."/>
            <person name="Daniel R."/>
            <person name="Simeonova D.D."/>
        </authorList>
    </citation>
    <scope>NUCLEOTIDE SEQUENCE [LARGE SCALE GENOMIC DNA]</scope>
    <source>
        <strain evidence="4 5">DSM 13687</strain>
    </source>
</reference>
<dbReference type="SMART" id="SM00710">
    <property type="entry name" value="PbH1"/>
    <property type="match status" value="5"/>
</dbReference>
<comment type="caution">
    <text evidence="4">The sequence shown here is derived from an EMBL/GenBank/DDBJ whole genome shotgun (WGS) entry which is preliminary data.</text>
</comment>
<dbReference type="SUPFAM" id="SSF53474">
    <property type="entry name" value="alpha/beta-Hydrolases"/>
    <property type="match status" value="1"/>
</dbReference>
<feature type="signal peptide" evidence="2">
    <location>
        <begin position="1"/>
        <end position="21"/>
    </location>
</feature>
<keyword evidence="5" id="KW-1185">Reference proteome</keyword>
<proteinExistence type="predicted"/>
<dbReference type="Gene3D" id="2.160.20.10">
    <property type="entry name" value="Single-stranded right-handed beta-helix, Pectin lyase-like"/>
    <property type="match status" value="1"/>
</dbReference>
<feature type="region of interest" description="Disordered" evidence="1">
    <location>
        <begin position="339"/>
        <end position="359"/>
    </location>
</feature>
<evidence type="ECO:0000256" key="1">
    <source>
        <dbReference type="SAM" id="MobiDB-lite"/>
    </source>
</evidence>
<sequence length="944" mass="106265">MQTCLKNIYSLLLLMSGIFFAMPQAGFSNTLVVSTVKELMATVPLNKKGNLTVLIEEGVYEIPHRIEISGDRVTYKGISLNPGAVVIKGKGHAGNVDNVFSINGSHVYIQNLKIGQVKRHAVQIHGENKVEKVFISNVHFFDTGEQMLKGSFDKNRPGHFIRSAMVENCVFEFTGGNAFQSYTGGIDVHHGENWVVKNNVFKNITNPGGKLTEGAVHFWNHSKNIIVTGNKIIHCDRGILLGMDNSPVYSGRIADNFIHTTKDTGIYLCNATDIEVVNNTIYIDSTYPNAIEYRFEKTKDVVIAGNFANRAIRSRDGGSARVFDNDLSVKNSWYIKPSQAESPPVEIPASARPKKSEPVHEPVTEASQVENLRAWHTDGQTFLTFDMVKNDFPDADITYGQYFERKKQIKNKVQYHIYRSNTPFKDVRQLTPLARVDGFTGWNEFFYGIHTNAEKYSGRKAIRYTVKPKEGPLALNKGAFVYTPEQKGSFYYAVTAVTGGRENKESLIGQNVTQNPVQEDTGPGTPILQRVESPKEFQYIKNPTLYFFTRWETFPNAGMNAHPFDYLVAVPENVKNPAPVGIHLHSWGGNLLEGYAWWNNAEKGAILLASNQYPYDWWTGYHEHLFSKNSPKSNKEWQHGVVRPFTINRLFSFLAFIDKDSQWKVDLSRTFAAGSSMGGSGSVMMAIRYPEKIAWARSWVGVHIPEESPQFKGSYAKVWGSPEFKVKFEDGTPVWDYYNNAKYLYAHPEKEMGFITFANGKNDNQIGWGQAVKFFKALQETKQPHLFVWGQKGHGQRTVMPGNNSERVMPLDIRTDQLLPAFTRCSLDNDPGNGDPGNGDPAGQANQWLYWEDPTLVDTVDRLEMTVALMDKAPAQVCTVDITPRRIQQFHVMPGTVLYWKNIDIHGHVIQNGQIIADAHGVITLEKITVSRQKNKLVISKNPV</sequence>
<keyword evidence="2" id="KW-0732">Signal</keyword>
<name>S0G1F4_9BACT</name>
<feature type="chain" id="PRO_5004497500" evidence="2">
    <location>
        <begin position="22"/>
        <end position="944"/>
    </location>
</feature>
<dbReference type="Pfam" id="PF00756">
    <property type="entry name" value="Esterase"/>
    <property type="match status" value="1"/>
</dbReference>
<feature type="domain" description="Periplasmic copper-binding protein NosD beta helix" evidence="3">
    <location>
        <begin position="159"/>
        <end position="327"/>
    </location>
</feature>
<dbReference type="InterPro" id="IPR029058">
    <property type="entry name" value="AB_hydrolase_fold"/>
</dbReference>
<evidence type="ECO:0000256" key="2">
    <source>
        <dbReference type="SAM" id="SignalP"/>
    </source>
</evidence>
<dbReference type="InterPro" id="IPR006626">
    <property type="entry name" value="PbH1"/>
</dbReference>
<dbReference type="InterPro" id="IPR011050">
    <property type="entry name" value="Pectin_lyase_fold/virulence"/>
</dbReference>
<dbReference type="Pfam" id="PF05048">
    <property type="entry name" value="NosD"/>
    <property type="match status" value="1"/>
</dbReference>
<evidence type="ECO:0000313" key="4">
    <source>
        <dbReference type="EMBL" id="EMS79289.1"/>
    </source>
</evidence>
<dbReference type="EMBL" id="APJX01000005">
    <property type="protein sequence ID" value="EMS79289.1"/>
    <property type="molecule type" value="Genomic_DNA"/>
</dbReference>
<organism evidence="4 5">
    <name type="scientific">Desulfotignum phosphitoxidans DSM 13687</name>
    <dbReference type="NCBI Taxonomy" id="1286635"/>
    <lineage>
        <taxon>Bacteria</taxon>
        <taxon>Pseudomonadati</taxon>
        <taxon>Thermodesulfobacteriota</taxon>
        <taxon>Desulfobacteria</taxon>
        <taxon>Desulfobacterales</taxon>
        <taxon>Desulfobacteraceae</taxon>
        <taxon>Desulfotignum</taxon>
    </lineage>
</organism>
<gene>
    <name evidence="4" type="ORF">Dpo_5c02140</name>
</gene>
<dbReference type="AlphaFoldDB" id="S0G1F4"/>
<dbReference type="Proteomes" id="UP000014216">
    <property type="component" value="Unassembled WGS sequence"/>
</dbReference>
<dbReference type="InterPro" id="IPR007742">
    <property type="entry name" value="NosD_dom"/>
</dbReference>
<protein>
    <submittedName>
        <fullName evidence="4">NosD-domain-containing esterase</fullName>
    </submittedName>
</protein>
<accession>S0G1F4</accession>
<evidence type="ECO:0000313" key="5">
    <source>
        <dbReference type="Proteomes" id="UP000014216"/>
    </source>
</evidence>
<dbReference type="SUPFAM" id="SSF51126">
    <property type="entry name" value="Pectin lyase-like"/>
    <property type="match status" value="1"/>
</dbReference>
<dbReference type="InterPro" id="IPR012334">
    <property type="entry name" value="Pectin_lyas_fold"/>
</dbReference>
<dbReference type="Gene3D" id="3.40.50.1820">
    <property type="entry name" value="alpha/beta hydrolase"/>
    <property type="match status" value="1"/>
</dbReference>
<evidence type="ECO:0000259" key="3">
    <source>
        <dbReference type="Pfam" id="PF05048"/>
    </source>
</evidence>